<dbReference type="OrthoDB" id="5829628at2759"/>
<keyword evidence="2" id="KW-0472">Membrane</keyword>
<feature type="transmembrane region" description="Helical" evidence="2">
    <location>
        <begin position="72"/>
        <end position="88"/>
    </location>
</feature>
<feature type="region of interest" description="Disordered" evidence="1">
    <location>
        <begin position="562"/>
        <end position="619"/>
    </location>
</feature>
<sequence length="1256" mass="142180">MNHYLAGCLLLAVSLGSILPGFPILILLQSYFPELPAFYTIDTLAVYLVQASIIFLLGFISMCIYSDIACPLAIKGYVAIFSRIYILLEDLESWYSDGLVTLEDHIQVYEDGGRRMGCYTIRNLIEIYGVEFPFRRVPRELISAPDPSNNIPLLSSNPGIILDRSKVNYLKKLFIYVNPDELRNEEGAWPKLLNSVVIPKRCLGCKKPIPKEPYRLARHIFSEAHLTKLGEVSDKDYEFWMDIHGRDTVVKSKGPLLSFPEINEELCTKHEFNRARKEMNEAMKQLGNLFIEKMNYTAPLEELNFWKDWLKEQMSKINDKRSLAQKVEDSVQPPVPNMKENLSETQKMEAELDVFSMAKTLISFSSEQGMPKLPEMGGAKTNLSGKQTKNPTTEAKAQNRSSNTKFQSIPLLLSYSGPNFDKTKIDNLTKLYFEADKSMLESEQGYWTRFLKSMKIPERCPLCNNEQLSKKPSNLAKHILNEKHLSALKGIPDAEYECWVQLLSLSTVAGVEQDVVQATESIATKMIVEALSNTAGPQADNVADKSQNTLAVNTPEVKKPLEAVSDAQKPSYKEVPKAPVAAQGNAEKRNLLKTVPTVKNSPEPSKDTTNTSKKTNQVPLATGPSIVTLVSTVAQNKPRVPLLDPMLPKETSVSKEKFNNVLDECLDLYKKDRSRFDVGKKSMHFQASAADLNHWMRYLLEINKDTAEPSTGKQKHNAKQEVFKRPASGFPVQDLEIDKSFSDNPRVPLLDVPASQGKLMPQDAFKSRYNGIREQFQALNISNEANQKLECYCYHCPGRPKFATVYSSMQHVFDGLHCENIMFSAMSSDFDYYEDLMKRMAPVPRKEPAKKTPVSIVNPTPKLSKNLIECDLPLFLTQQKMARRTDGTCIGPTNSQIVYIGRLVRNPQMAPIRFRDNTICGICNVVISSWVAIEVVRHVFSTEHLHALKQTGTQFYISDFDFWIAGLIADNTLLYPPHFLGTTLPVVSCLGGLKYMNCYANDEVFKKFSSQELIMINNLDEWKVHSRAESLLRTKGSESKQSIPATTELALSFSVETPQVENSVNLGGYNYLDRYDEYKKPLYLTKEKLGPRNGTVCSGPPNAHIDFLRKAKPKNRSLLPKATDKWRQITGTPLYSEDFEDTMTYLRIQLGRIGHECSSNCTTLTHLGVFLEFTPEEKAMLENLDQKKVESQAMSLLQNFGGCIYCNQWFVSGKEVIEHFTSDSHFANIRKKEPVKRSYVTCIMEYVRRCQKDPWS</sequence>
<proteinExistence type="predicted"/>
<feature type="compositionally biased region" description="Polar residues" evidence="1">
    <location>
        <begin position="381"/>
        <end position="403"/>
    </location>
</feature>
<gene>
    <name evidence="3" type="ORF">CAEBREN_30040</name>
</gene>
<protein>
    <submittedName>
        <fullName evidence="3">Uncharacterized protein</fullName>
    </submittedName>
</protein>
<evidence type="ECO:0000256" key="1">
    <source>
        <dbReference type="SAM" id="MobiDB-lite"/>
    </source>
</evidence>
<name>G0NY47_CAEBE</name>
<dbReference type="eggNOG" id="ENOG502TJDU">
    <property type="taxonomic scope" value="Eukaryota"/>
</dbReference>
<keyword evidence="2" id="KW-1133">Transmembrane helix</keyword>
<keyword evidence="4" id="KW-1185">Reference proteome</keyword>
<dbReference type="EMBL" id="GL379976">
    <property type="protein sequence ID" value="EGT39906.1"/>
    <property type="molecule type" value="Genomic_DNA"/>
</dbReference>
<dbReference type="HOGENOM" id="CLU_008381_0_0_1"/>
<dbReference type="AlphaFoldDB" id="G0NY47"/>
<organism evidence="4">
    <name type="scientific">Caenorhabditis brenneri</name>
    <name type="common">Nematode worm</name>
    <dbReference type="NCBI Taxonomy" id="135651"/>
    <lineage>
        <taxon>Eukaryota</taxon>
        <taxon>Metazoa</taxon>
        <taxon>Ecdysozoa</taxon>
        <taxon>Nematoda</taxon>
        <taxon>Chromadorea</taxon>
        <taxon>Rhabditida</taxon>
        <taxon>Rhabditina</taxon>
        <taxon>Rhabditomorpha</taxon>
        <taxon>Rhabditoidea</taxon>
        <taxon>Rhabditidae</taxon>
        <taxon>Peloderinae</taxon>
        <taxon>Caenorhabditis</taxon>
    </lineage>
</organism>
<reference evidence="4" key="1">
    <citation type="submission" date="2011-07" db="EMBL/GenBank/DDBJ databases">
        <authorList>
            <consortium name="Caenorhabditis brenneri Sequencing and Analysis Consortium"/>
            <person name="Wilson R.K."/>
        </authorList>
    </citation>
    <scope>NUCLEOTIDE SEQUENCE [LARGE SCALE GENOMIC DNA]</scope>
    <source>
        <strain evidence="4">PB2801</strain>
    </source>
</reference>
<evidence type="ECO:0000256" key="2">
    <source>
        <dbReference type="SAM" id="Phobius"/>
    </source>
</evidence>
<accession>G0NY47</accession>
<feature type="compositionally biased region" description="Low complexity" evidence="1">
    <location>
        <begin position="607"/>
        <end position="616"/>
    </location>
</feature>
<keyword evidence="2" id="KW-0812">Transmembrane</keyword>
<evidence type="ECO:0000313" key="4">
    <source>
        <dbReference type="Proteomes" id="UP000008068"/>
    </source>
</evidence>
<dbReference type="InParanoid" id="G0NY47"/>
<evidence type="ECO:0000313" key="3">
    <source>
        <dbReference type="EMBL" id="EGT39906.1"/>
    </source>
</evidence>
<feature type="region of interest" description="Disordered" evidence="1">
    <location>
        <begin position="378"/>
        <end position="403"/>
    </location>
</feature>
<dbReference type="PANTHER" id="PTHR36936:SF2">
    <property type="entry name" value="C2H2-TYPE DOMAIN-CONTAINING PROTEIN"/>
    <property type="match status" value="1"/>
</dbReference>
<dbReference type="PANTHER" id="PTHR36936">
    <property type="entry name" value="PROTEIN CBG25168"/>
    <property type="match status" value="1"/>
</dbReference>
<dbReference type="Proteomes" id="UP000008068">
    <property type="component" value="Unassembled WGS sequence"/>
</dbReference>
<feature type="transmembrane region" description="Helical" evidence="2">
    <location>
        <begin position="44"/>
        <end position="65"/>
    </location>
</feature>